<dbReference type="AlphaFoldDB" id="A0A8H5CE11"/>
<name>A0A8H5CE11_9AGAR</name>
<sequence length="530" mass="58495">MSFSTYSLLLKTNDAPPPAEAAYASQLASTVAARIVAVKAELALLEGELSGCLSVLSIARTVPMEVLSEIFKWATPAYLDEKAREELLDLVLVCQSWRNAAMGTPALWCGVMMEPCDCFEFGHDEIDYAHKEEYGKAVAWFLRSGGSPKQLMYKALSTPCKCYNGRRCEVTHPVLVRLLREGPQLDHLILHVGSVACLKNFIAALGTSSLISTVPSPWRLLRSISIVFADNQEVGWNDSDIPSRSVFAMLPPVTALGIVLPPRSNAFEDEEDSVEKPIQVPASSLERLITFSIKWDWEGNKLFGLLALCASLENLVVDFDLSEPFEDPGSDPVLRSVADRPITLAKLKSLRLLNGGMKILEYLRTPQLASLDLELNVDAPESAEVSTNLNSFLCSSRALDSLEYLRICDLIGDHDIISVALPPLPSLTHLVLDSSSACGYDFGGIVRPSGGQSPRRQFPSLEHVELHRLRRSHHKLMGEMAYFRRNGVTLPCMVTVSYLDDMKVSESTLRARNPPVDGMRRVFIRVVPPV</sequence>
<organism evidence="1 2">
    <name type="scientific">Ephemerocybe angulata</name>
    <dbReference type="NCBI Taxonomy" id="980116"/>
    <lineage>
        <taxon>Eukaryota</taxon>
        <taxon>Fungi</taxon>
        <taxon>Dikarya</taxon>
        <taxon>Basidiomycota</taxon>
        <taxon>Agaricomycotina</taxon>
        <taxon>Agaricomycetes</taxon>
        <taxon>Agaricomycetidae</taxon>
        <taxon>Agaricales</taxon>
        <taxon>Agaricineae</taxon>
        <taxon>Psathyrellaceae</taxon>
        <taxon>Ephemerocybe</taxon>
    </lineage>
</organism>
<evidence type="ECO:0008006" key="3">
    <source>
        <dbReference type="Google" id="ProtNLM"/>
    </source>
</evidence>
<proteinExistence type="predicted"/>
<evidence type="ECO:0000313" key="1">
    <source>
        <dbReference type="EMBL" id="KAF5340026.1"/>
    </source>
</evidence>
<keyword evidence="2" id="KW-1185">Reference proteome</keyword>
<dbReference type="EMBL" id="JAACJK010000005">
    <property type="protein sequence ID" value="KAF5340026.1"/>
    <property type="molecule type" value="Genomic_DNA"/>
</dbReference>
<comment type="caution">
    <text evidence="1">The sequence shown here is derived from an EMBL/GenBank/DDBJ whole genome shotgun (WGS) entry which is preliminary data.</text>
</comment>
<evidence type="ECO:0000313" key="2">
    <source>
        <dbReference type="Proteomes" id="UP000541558"/>
    </source>
</evidence>
<dbReference type="InterPro" id="IPR032675">
    <property type="entry name" value="LRR_dom_sf"/>
</dbReference>
<protein>
    <recommendedName>
        <fullName evidence="3">F-box domain-containing protein</fullName>
    </recommendedName>
</protein>
<dbReference type="Gene3D" id="3.80.10.10">
    <property type="entry name" value="Ribonuclease Inhibitor"/>
    <property type="match status" value="1"/>
</dbReference>
<gene>
    <name evidence="1" type="ORF">D9611_012447</name>
</gene>
<dbReference type="OrthoDB" id="3365698at2759"/>
<dbReference type="Proteomes" id="UP000541558">
    <property type="component" value="Unassembled WGS sequence"/>
</dbReference>
<accession>A0A8H5CE11</accession>
<reference evidence="1 2" key="1">
    <citation type="journal article" date="2020" name="ISME J.">
        <title>Uncovering the hidden diversity of litter-decomposition mechanisms in mushroom-forming fungi.</title>
        <authorList>
            <person name="Floudas D."/>
            <person name="Bentzer J."/>
            <person name="Ahren D."/>
            <person name="Johansson T."/>
            <person name="Persson P."/>
            <person name="Tunlid A."/>
        </authorList>
    </citation>
    <scope>NUCLEOTIDE SEQUENCE [LARGE SCALE GENOMIC DNA]</scope>
    <source>
        <strain evidence="1 2">CBS 175.51</strain>
    </source>
</reference>